<dbReference type="AlphaFoldDB" id="H3NPT8"/>
<keyword evidence="1 6" id="KW-0645">Protease</keyword>
<dbReference type="eggNOG" id="COG1164">
    <property type="taxonomic scope" value="Bacteria"/>
</dbReference>
<dbReference type="RefSeq" id="WP_005398875.1">
    <property type="nucleotide sequence ID" value="NZ_JH601088.1"/>
</dbReference>
<feature type="domain" description="Oligopeptidase F N-terminal" evidence="8">
    <location>
        <begin position="110"/>
        <end position="175"/>
    </location>
</feature>
<dbReference type="CDD" id="cd09609">
    <property type="entry name" value="M3B_PepF"/>
    <property type="match status" value="1"/>
</dbReference>
<dbReference type="InterPro" id="IPR013647">
    <property type="entry name" value="OligopepF_N_dom"/>
</dbReference>
<dbReference type="GO" id="GO:0006508">
    <property type="term" value="P:proteolysis"/>
    <property type="evidence" value="ECO:0007669"/>
    <property type="project" value="UniProtKB-KW"/>
</dbReference>
<dbReference type="GeneID" id="96999325"/>
<dbReference type="InterPro" id="IPR001567">
    <property type="entry name" value="Pept_M3A_M3B_dom"/>
</dbReference>
<keyword evidence="2 6" id="KW-0479">Metal-binding</keyword>
<evidence type="ECO:0000256" key="3">
    <source>
        <dbReference type="ARBA" id="ARBA00022801"/>
    </source>
</evidence>
<evidence type="ECO:0000256" key="1">
    <source>
        <dbReference type="ARBA" id="ARBA00022670"/>
    </source>
</evidence>
<evidence type="ECO:0000256" key="2">
    <source>
        <dbReference type="ARBA" id="ARBA00022723"/>
    </source>
</evidence>
<dbReference type="STRING" id="883114.HMPREF9709_01360"/>
<dbReference type="EC" id="3.4.24.-" evidence="6"/>
<evidence type="ECO:0000256" key="4">
    <source>
        <dbReference type="ARBA" id="ARBA00022833"/>
    </source>
</evidence>
<evidence type="ECO:0000256" key="6">
    <source>
        <dbReference type="RuleBase" id="RU368091"/>
    </source>
</evidence>
<dbReference type="InterPro" id="IPR034009">
    <property type="entry name" value="M3B_PepF_4"/>
</dbReference>
<dbReference type="Pfam" id="PF01432">
    <property type="entry name" value="Peptidase_M3"/>
    <property type="match status" value="1"/>
</dbReference>
<accession>H3NPT8</accession>
<proteinExistence type="inferred from homology"/>
<comment type="caution">
    <text evidence="9">The sequence shown here is derived from an EMBL/GenBank/DDBJ whole genome shotgun (WGS) entry which is preliminary data.</text>
</comment>
<reference evidence="9 10" key="1">
    <citation type="submission" date="2012-01" db="EMBL/GenBank/DDBJ databases">
        <title>The Genome Sequence of Helcococcus kunzii ATCC 51366.</title>
        <authorList>
            <consortium name="The Broad Institute Genome Sequencing Platform"/>
            <person name="Earl A."/>
            <person name="Ward D."/>
            <person name="Feldgarden M."/>
            <person name="Gevers D."/>
            <person name="Huys G."/>
            <person name="Young S.K."/>
            <person name="Zeng Q."/>
            <person name="Gargeya S."/>
            <person name="Fitzgerald M."/>
            <person name="Haas B."/>
            <person name="Abouelleil A."/>
            <person name="Alvarado L."/>
            <person name="Arachchi H.M."/>
            <person name="Berlin A."/>
            <person name="Chapman S.B."/>
            <person name="Gearin G."/>
            <person name="Goldberg J."/>
            <person name="Griggs A."/>
            <person name="Gujja S."/>
            <person name="Hansen M."/>
            <person name="Heiman D."/>
            <person name="Howarth C."/>
            <person name="Larimer J."/>
            <person name="Lui A."/>
            <person name="MacDonald P.J.P."/>
            <person name="McCowen C."/>
            <person name="Montmayeur A."/>
            <person name="Murphy C."/>
            <person name="Neiman D."/>
            <person name="Pearson M."/>
            <person name="Priest M."/>
            <person name="Roberts A."/>
            <person name="Saif S."/>
            <person name="Shea T."/>
            <person name="Sisk P."/>
            <person name="Stolte C."/>
            <person name="Sykes S."/>
            <person name="Wortman J."/>
            <person name="Nusbaum C."/>
            <person name="Birren B."/>
        </authorList>
    </citation>
    <scope>NUCLEOTIDE SEQUENCE [LARGE SCALE GENOMIC DNA]</scope>
    <source>
        <strain evidence="9 10">ATCC 51366</strain>
    </source>
</reference>
<comment type="cofactor">
    <cofactor evidence="6">
        <name>Zn(2+)</name>
        <dbReference type="ChEBI" id="CHEBI:29105"/>
    </cofactor>
    <text evidence="6">Binds 1 zinc ion.</text>
</comment>
<keyword evidence="5 6" id="KW-0482">Metalloprotease</keyword>
<dbReference type="Proteomes" id="UP000004191">
    <property type="component" value="Unassembled WGS sequence"/>
</dbReference>
<dbReference type="GO" id="GO:0004222">
    <property type="term" value="F:metalloendopeptidase activity"/>
    <property type="evidence" value="ECO:0007669"/>
    <property type="project" value="UniProtKB-UniRule"/>
</dbReference>
<dbReference type="SUPFAM" id="SSF55486">
    <property type="entry name" value="Metalloproteases ('zincins'), catalytic domain"/>
    <property type="match status" value="1"/>
</dbReference>
<dbReference type="Pfam" id="PF08439">
    <property type="entry name" value="Peptidase_M3_N"/>
    <property type="match status" value="1"/>
</dbReference>
<evidence type="ECO:0000313" key="10">
    <source>
        <dbReference type="Proteomes" id="UP000004191"/>
    </source>
</evidence>
<comment type="function">
    <text evidence="6">Has oligopeptidase activity and degrades a variety of small bioactive peptides.</text>
</comment>
<evidence type="ECO:0000259" key="7">
    <source>
        <dbReference type="Pfam" id="PF01432"/>
    </source>
</evidence>
<keyword evidence="10" id="KW-1185">Reference proteome</keyword>
<keyword evidence="4 6" id="KW-0862">Zinc</keyword>
<dbReference type="Gene3D" id="1.10.1370.20">
    <property type="entry name" value="Oligoendopeptidase f, C-terminal domain"/>
    <property type="match status" value="1"/>
</dbReference>
<evidence type="ECO:0000256" key="5">
    <source>
        <dbReference type="ARBA" id="ARBA00023049"/>
    </source>
</evidence>
<dbReference type="HOGENOM" id="CLU_021290_1_1_9"/>
<name>H3NPT8_9FIRM</name>
<sequence length="600" mass="69794">MKREEAKLHEKWDMSLIFETEEKYEAEVESYKSRVDDFVNKYKDKLDSKEKIENSLRDLIKLAEMSSIMGAYAGLQTEVDAFDEKAQERLANLRNVFAEYDSKLSFYENELLTVDNAVLETVKENEDFKVFVEDLLDRKAHTLESEVEKALSKLSNVLSFPYKLYNDTKFRDINFPDVEVNGKKYPLSYNIFEGEMEYENDTDLRREAFRVFSETIRKYQHTTASTYNAQVQKEKTMVELRNYKDVFDYNLSYQKVSRDLYDRQMDIIMEELSPHMRRYANVLKAVHGLDEIRYSDLKIEVDPNYSPSVSYEDAKKYVLDGLSALGEDYLAIIKEAFDNRWIDYANNDGKSTGAFCSSPYGVPSYVCMTFNNKMSDVMTLAHELGHAGHFQLTHMNQNILNSDPSMYFVESPSTTNELLVENYLLDLAEKNNDKRMKRWVLSQMVAKTYYHNFVTHLLEAWYQREVYKLVEDNKQLNANILNKIFKETLEKFWGSDVVLDEGAELTWMRQPHYYMGLYSYTYSAGLTIGTQVSQNIRKNGKESADKWIEVLKMGGTRKPVELAKAAGVDVSTDEPLKNTIAFIGSLIKEIEEISIELGEM</sequence>
<evidence type="ECO:0000259" key="8">
    <source>
        <dbReference type="Pfam" id="PF08439"/>
    </source>
</evidence>
<dbReference type="NCBIfam" id="TIGR00181">
    <property type="entry name" value="pepF"/>
    <property type="match status" value="1"/>
</dbReference>
<organism evidence="9 10">
    <name type="scientific">Helcococcus kunzii ATCC 51366</name>
    <dbReference type="NCBI Taxonomy" id="883114"/>
    <lineage>
        <taxon>Bacteria</taxon>
        <taxon>Bacillati</taxon>
        <taxon>Bacillota</taxon>
        <taxon>Tissierellia</taxon>
        <taxon>Tissierellales</taxon>
        <taxon>Peptoniphilaceae</taxon>
        <taxon>Helcococcus</taxon>
    </lineage>
</organism>
<comment type="similarity">
    <text evidence="6">Belongs to the peptidase M3B family.</text>
</comment>
<gene>
    <name evidence="9" type="ORF">HMPREF9709_01360</name>
</gene>
<evidence type="ECO:0000313" key="9">
    <source>
        <dbReference type="EMBL" id="EHR33316.1"/>
    </source>
</evidence>
<dbReference type="GO" id="GO:0046872">
    <property type="term" value="F:metal ion binding"/>
    <property type="evidence" value="ECO:0007669"/>
    <property type="project" value="UniProtKB-UniRule"/>
</dbReference>
<dbReference type="InterPro" id="IPR042088">
    <property type="entry name" value="OligoPept_F_C"/>
</dbReference>
<feature type="domain" description="Peptidase M3A/M3B catalytic" evidence="7">
    <location>
        <begin position="196"/>
        <end position="580"/>
    </location>
</feature>
<dbReference type="PATRIC" id="fig|883114.3.peg.1352"/>
<dbReference type="InterPro" id="IPR004438">
    <property type="entry name" value="Peptidase_M3B"/>
</dbReference>
<dbReference type="Gene3D" id="1.20.140.70">
    <property type="entry name" value="Oligopeptidase f, N-terminal domain"/>
    <property type="match status" value="1"/>
</dbReference>
<dbReference type="OrthoDB" id="9766487at2"/>
<keyword evidence="3 6" id="KW-0378">Hydrolase</keyword>
<protein>
    <recommendedName>
        <fullName evidence="6">Oligopeptidase F</fullName>
        <ecNumber evidence="6">3.4.24.-</ecNumber>
    </recommendedName>
</protein>
<dbReference type="EMBL" id="AGEI01000024">
    <property type="protein sequence ID" value="EHR33316.1"/>
    <property type="molecule type" value="Genomic_DNA"/>
</dbReference>